<dbReference type="InterPro" id="IPR002018">
    <property type="entry name" value="CarbesteraseB"/>
</dbReference>
<dbReference type="EC" id="3.1.1.-" evidence="3"/>
<gene>
    <name evidence="5" type="ORF">NEMVEDRAFT_v1g134282</name>
</gene>
<dbReference type="GO" id="GO:0016787">
    <property type="term" value="F:hydrolase activity"/>
    <property type="evidence" value="ECO:0007669"/>
    <property type="project" value="UniProtKB-KW"/>
</dbReference>
<reference evidence="5 6" key="1">
    <citation type="journal article" date="2007" name="Science">
        <title>Sea anemone genome reveals ancestral eumetazoan gene repertoire and genomic organization.</title>
        <authorList>
            <person name="Putnam N.H."/>
            <person name="Srivastava M."/>
            <person name="Hellsten U."/>
            <person name="Dirks B."/>
            <person name="Chapman J."/>
            <person name="Salamov A."/>
            <person name="Terry A."/>
            <person name="Shapiro H."/>
            <person name="Lindquist E."/>
            <person name="Kapitonov V.V."/>
            <person name="Jurka J."/>
            <person name="Genikhovich G."/>
            <person name="Grigoriev I.V."/>
            <person name="Lucas S.M."/>
            <person name="Steele R.E."/>
            <person name="Finnerty J.R."/>
            <person name="Technau U."/>
            <person name="Martindale M.Q."/>
            <person name="Rokhsar D.S."/>
        </authorList>
    </citation>
    <scope>NUCLEOTIDE SEQUENCE [LARGE SCALE GENOMIC DNA]</scope>
    <source>
        <strain evidence="6">CH2 X CH6</strain>
    </source>
</reference>
<evidence type="ECO:0000256" key="1">
    <source>
        <dbReference type="ARBA" id="ARBA00005964"/>
    </source>
</evidence>
<dbReference type="PANTHER" id="PTHR43903">
    <property type="entry name" value="NEUROLIGIN"/>
    <property type="match status" value="1"/>
</dbReference>
<organism evidence="5 6">
    <name type="scientific">Nematostella vectensis</name>
    <name type="common">Starlet sea anemone</name>
    <dbReference type="NCBI Taxonomy" id="45351"/>
    <lineage>
        <taxon>Eukaryota</taxon>
        <taxon>Metazoa</taxon>
        <taxon>Cnidaria</taxon>
        <taxon>Anthozoa</taxon>
        <taxon>Hexacorallia</taxon>
        <taxon>Actiniaria</taxon>
        <taxon>Edwardsiidae</taxon>
        <taxon>Nematostella</taxon>
    </lineage>
</organism>
<dbReference type="OrthoDB" id="19653at2759"/>
<dbReference type="InterPro" id="IPR029058">
    <property type="entry name" value="AB_hydrolase_fold"/>
</dbReference>
<evidence type="ECO:0000313" key="5">
    <source>
        <dbReference type="EMBL" id="EDO32233.1"/>
    </source>
</evidence>
<sequence length="153" mass="16492">MNSAPHYLDSDSISEYCLNLNVFVPNTTEFRNESASYPVMVWVQGGAFIMGTSARQSDASLLATEGEIVVVSINYRLGALGFLSTGEDGLNGNFGMLDVIEALRWVQNNIESFGGNPYNVTIAGWSAGARLVSMVTLSNQAADLYHQVILMSG</sequence>
<comment type="similarity">
    <text evidence="1 3">Belongs to the type-B carboxylesterase/lipase family.</text>
</comment>
<proteinExistence type="inferred from homology"/>
<feature type="domain" description="Carboxylesterase type B" evidence="4">
    <location>
        <begin position="12"/>
        <end position="153"/>
    </location>
</feature>
<dbReference type="HOGENOM" id="CLU_006586_12_1_1"/>
<dbReference type="STRING" id="45351.A7SVM6"/>
<dbReference type="KEGG" id="nve:5503235"/>
<dbReference type="InParanoid" id="A7SVM6"/>
<name>A7SVM6_NEMVE</name>
<dbReference type="Pfam" id="PF00135">
    <property type="entry name" value="COesterase"/>
    <property type="match status" value="1"/>
</dbReference>
<dbReference type="PROSITE" id="PS00122">
    <property type="entry name" value="CARBOXYLESTERASE_B_1"/>
    <property type="match status" value="1"/>
</dbReference>
<dbReference type="PhylomeDB" id="A7SVM6"/>
<dbReference type="Gene3D" id="3.40.50.1820">
    <property type="entry name" value="alpha/beta hydrolase"/>
    <property type="match status" value="1"/>
</dbReference>
<feature type="non-terminal residue" evidence="5">
    <location>
        <position position="1"/>
    </location>
</feature>
<evidence type="ECO:0000256" key="2">
    <source>
        <dbReference type="ARBA" id="ARBA00022801"/>
    </source>
</evidence>
<dbReference type="AlphaFoldDB" id="A7SVM6"/>
<keyword evidence="2 3" id="KW-0378">Hydrolase</keyword>
<keyword evidence="6" id="KW-1185">Reference proteome</keyword>
<dbReference type="OMA" id="MATLECT"/>
<dbReference type="InterPro" id="IPR051093">
    <property type="entry name" value="Neuroligin/BSAL"/>
</dbReference>
<evidence type="ECO:0000313" key="6">
    <source>
        <dbReference type="Proteomes" id="UP000001593"/>
    </source>
</evidence>
<dbReference type="InterPro" id="IPR019826">
    <property type="entry name" value="Carboxylesterase_B_AS"/>
</dbReference>
<evidence type="ECO:0000256" key="3">
    <source>
        <dbReference type="RuleBase" id="RU361235"/>
    </source>
</evidence>
<dbReference type="eggNOG" id="KOG1516">
    <property type="taxonomic scope" value="Eukaryota"/>
</dbReference>
<dbReference type="SUPFAM" id="SSF53474">
    <property type="entry name" value="alpha/beta-Hydrolases"/>
    <property type="match status" value="1"/>
</dbReference>
<accession>A7SVM6</accession>
<dbReference type="EMBL" id="DS469840">
    <property type="protein sequence ID" value="EDO32233.1"/>
    <property type="molecule type" value="Genomic_DNA"/>
</dbReference>
<evidence type="ECO:0000259" key="4">
    <source>
        <dbReference type="Pfam" id="PF00135"/>
    </source>
</evidence>
<protein>
    <recommendedName>
        <fullName evidence="3">Carboxylic ester hydrolase</fullName>
        <ecNumber evidence="3">3.1.1.-</ecNumber>
    </recommendedName>
</protein>
<dbReference type="Proteomes" id="UP000001593">
    <property type="component" value="Unassembled WGS sequence"/>
</dbReference>